<evidence type="ECO:0000313" key="1">
    <source>
        <dbReference type="EMBL" id="KAK5989487.1"/>
    </source>
</evidence>
<organism evidence="1 2">
    <name type="scientific">Cladobotryum mycophilum</name>
    <dbReference type="NCBI Taxonomy" id="491253"/>
    <lineage>
        <taxon>Eukaryota</taxon>
        <taxon>Fungi</taxon>
        <taxon>Dikarya</taxon>
        <taxon>Ascomycota</taxon>
        <taxon>Pezizomycotina</taxon>
        <taxon>Sordariomycetes</taxon>
        <taxon>Hypocreomycetidae</taxon>
        <taxon>Hypocreales</taxon>
        <taxon>Hypocreaceae</taxon>
        <taxon>Cladobotryum</taxon>
    </lineage>
</organism>
<proteinExistence type="predicted"/>
<comment type="caution">
    <text evidence="1">The sequence shown here is derived from an EMBL/GenBank/DDBJ whole genome shotgun (WGS) entry which is preliminary data.</text>
</comment>
<protein>
    <submittedName>
        <fullName evidence="1">Uncharacterized protein</fullName>
    </submittedName>
</protein>
<keyword evidence="2" id="KW-1185">Reference proteome</keyword>
<gene>
    <name evidence="1" type="ORF">PT974_11010</name>
</gene>
<name>A0ABR0SBE8_9HYPO</name>
<sequence>MSLVPPEDGWEPVRTESERKRHLEVWDVASSAAELLFVVNTHTLMESLLVATK</sequence>
<dbReference type="EMBL" id="JAVFKD010000015">
    <property type="protein sequence ID" value="KAK5989487.1"/>
    <property type="molecule type" value="Genomic_DNA"/>
</dbReference>
<dbReference type="Proteomes" id="UP001338125">
    <property type="component" value="Unassembled WGS sequence"/>
</dbReference>
<accession>A0ABR0SBE8</accession>
<reference evidence="1 2" key="1">
    <citation type="submission" date="2024-01" db="EMBL/GenBank/DDBJ databases">
        <title>Complete genome of Cladobotryum mycophilum ATHUM6906.</title>
        <authorList>
            <person name="Christinaki A.C."/>
            <person name="Myridakis A.I."/>
            <person name="Kouvelis V.N."/>
        </authorList>
    </citation>
    <scope>NUCLEOTIDE SEQUENCE [LARGE SCALE GENOMIC DNA]</scope>
    <source>
        <strain evidence="1 2">ATHUM6906</strain>
    </source>
</reference>
<evidence type="ECO:0000313" key="2">
    <source>
        <dbReference type="Proteomes" id="UP001338125"/>
    </source>
</evidence>